<comment type="caution">
    <text evidence="2">The sequence shown here is derived from an EMBL/GenBank/DDBJ whole genome shotgun (WGS) entry which is preliminary data.</text>
</comment>
<dbReference type="EMBL" id="JAXUAC010000002">
    <property type="protein sequence ID" value="MDZ7510407.1"/>
    <property type="molecule type" value="Genomic_DNA"/>
</dbReference>
<feature type="transmembrane region" description="Helical" evidence="1">
    <location>
        <begin position="102"/>
        <end position="122"/>
    </location>
</feature>
<dbReference type="InterPro" id="IPR010654">
    <property type="entry name" value="Phage_lambda_tail_I"/>
</dbReference>
<evidence type="ECO:0000256" key="1">
    <source>
        <dbReference type="SAM" id="Phobius"/>
    </source>
</evidence>
<reference evidence="2 3" key="1">
    <citation type="submission" date="2023-12" db="EMBL/GenBank/DDBJ databases">
        <title>'Antibacterial potential of Stenotrophomonas maltophilia cystic fibrosis isolates' (manuscript under preparation).</title>
        <authorList>
            <person name="Crisan C.V."/>
            <person name="Pettis M."/>
            <person name="Goldberg J.B."/>
        </authorList>
    </citation>
    <scope>NUCLEOTIDE SEQUENCE [LARGE SCALE GENOMIC DNA]</scope>
    <source>
        <strain evidence="2 3">CCV155</strain>
    </source>
</reference>
<evidence type="ECO:0000313" key="2">
    <source>
        <dbReference type="EMBL" id="MDZ7510407.1"/>
    </source>
</evidence>
<keyword evidence="3" id="KW-1185">Reference proteome</keyword>
<evidence type="ECO:0000313" key="3">
    <source>
        <dbReference type="Proteomes" id="UP001290894"/>
    </source>
</evidence>
<proteinExistence type="predicted"/>
<dbReference type="Proteomes" id="UP001290894">
    <property type="component" value="Unassembled WGS sequence"/>
</dbReference>
<protein>
    <submittedName>
        <fullName evidence="2">Tail assembly protein</fullName>
    </submittedName>
</protein>
<gene>
    <name evidence="2" type="ORF">U5F72_01055</name>
</gene>
<sequence>MVDAITRHMYGEPRLRTIRLYGRLGARFGRKFRLAVSSPAEAIRALCVLLPGFKQYLMAAKGSGMEFAVFVGRQNLVKEQLKDPPGDDDIRIAPVMVGAKRAGALQTIVGAVLIVVGAILYYTPVGVPLIKLGVAMAAGGIVQMLSPQPTGLGAKDSPENTPSYSMNGAVNTQAQGNPVPLAYGGHDTKGMFTGSAVISGGIYAEEQQ</sequence>
<keyword evidence="1" id="KW-1133">Transmembrane helix</keyword>
<dbReference type="RefSeq" id="WP_322546733.1">
    <property type="nucleotide sequence ID" value="NZ_JAXUAC010000002.1"/>
</dbReference>
<keyword evidence="1" id="KW-0812">Transmembrane</keyword>
<organism evidence="2 3">
    <name type="scientific">Stenotrophomonas muris</name>
    <dbReference type="NCBI Taxonomy" id="2963283"/>
    <lineage>
        <taxon>Bacteria</taxon>
        <taxon>Pseudomonadati</taxon>
        <taxon>Pseudomonadota</taxon>
        <taxon>Gammaproteobacteria</taxon>
        <taxon>Lysobacterales</taxon>
        <taxon>Lysobacteraceae</taxon>
        <taxon>Stenotrophomonas</taxon>
    </lineage>
</organism>
<accession>A0ABU5MD89</accession>
<dbReference type="Pfam" id="PF06805">
    <property type="entry name" value="Lambda_tail_I"/>
    <property type="match status" value="1"/>
</dbReference>
<keyword evidence="1" id="KW-0472">Membrane</keyword>
<name>A0ABU5MD89_9GAMM</name>